<comment type="caution">
    <text evidence="10">The sequence shown here is derived from an EMBL/GenBank/DDBJ whole genome shotgun (WGS) entry which is preliminary data.</text>
</comment>
<evidence type="ECO:0000256" key="2">
    <source>
        <dbReference type="ARBA" id="ARBA00022448"/>
    </source>
</evidence>
<feature type="transmembrane region" description="Helical" evidence="9">
    <location>
        <begin position="142"/>
        <end position="160"/>
    </location>
</feature>
<feature type="transmembrane region" description="Helical" evidence="9">
    <location>
        <begin position="77"/>
        <end position="101"/>
    </location>
</feature>
<dbReference type="NCBIfam" id="NF010151">
    <property type="entry name" value="PRK13628.1"/>
    <property type="match status" value="1"/>
</dbReference>
<keyword evidence="8 9" id="KW-0472">Membrane</keyword>
<comment type="catalytic activity">
    <reaction evidence="9">
        <text>L-threonine(in) + Na(+)(in) = L-threonine(out) + Na(+)(out)</text>
        <dbReference type="Rhea" id="RHEA:69999"/>
        <dbReference type="ChEBI" id="CHEBI:29101"/>
        <dbReference type="ChEBI" id="CHEBI:57926"/>
    </reaction>
</comment>
<dbReference type="InterPro" id="IPR023025">
    <property type="entry name" value="Ser_Thr_transp_SstT"/>
</dbReference>
<accession>A0A2S7ZSH4</accession>
<feature type="transmembrane region" description="Helical" evidence="9">
    <location>
        <begin position="285"/>
        <end position="310"/>
    </location>
</feature>
<feature type="transmembrane region" description="Helical" evidence="9">
    <location>
        <begin position="208"/>
        <end position="237"/>
    </location>
</feature>
<feature type="transmembrane region" description="Helical" evidence="9">
    <location>
        <begin position="38"/>
        <end position="65"/>
    </location>
</feature>
<dbReference type="PANTHER" id="PTHR42865:SF8">
    <property type="entry name" value="SERINE_THREONINE TRANSPORTER SSTT"/>
    <property type="match status" value="1"/>
</dbReference>
<feature type="transmembrane region" description="Helical" evidence="9">
    <location>
        <begin position="322"/>
        <end position="347"/>
    </location>
</feature>
<dbReference type="AlphaFoldDB" id="A0A2S7ZSH4"/>
<comment type="similarity">
    <text evidence="9">Belongs to the dicarboxylate/amino acid:cation symporter (DAACS) (TC 2.A.23) family.</text>
</comment>
<comment type="subcellular location">
    <subcellularLocation>
        <location evidence="9">Cell membrane</location>
        <topology evidence="9">Multi-pass membrane protein</topology>
    </subcellularLocation>
    <subcellularLocation>
        <location evidence="1">Membrane</location>
        <topology evidence="1">Multi-pass membrane protein</topology>
    </subcellularLocation>
</comment>
<dbReference type="Proteomes" id="UP000238877">
    <property type="component" value="Unassembled WGS sequence"/>
</dbReference>
<evidence type="ECO:0000256" key="1">
    <source>
        <dbReference type="ARBA" id="ARBA00004141"/>
    </source>
</evidence>
<proteinExistence type="inferred from homology"/>
<evidence type="ECO:0000313" key="10">
    <source>
        <dbReference type="EMBL" id="PQL26144.1"/>
    </source>
</evidence>
<feature type="transmembrane region" description="Helical" evidence="9">
    <location>
        <begin position="172"/>
        <end position="196"/>
    </location>
</feature>
<keyword evidence="4 9" id="KW-0812">Transmembrane</keyword>
<comment type="catalytic activity">
    <reaction evidence="9">
        <text>L-serine(in) + Na(+)(in) = L-serine(out) + Na(+)(out)</text>
        <dbReference type="Rhea" id="RHEA:29575"/>
        <dbReference type="ChEBI" id="CHEBI:29101"/>
        <dbReference type="ChEBI" id="CHEBI:33384"/>
    </reaction>
</comment>
<keyword evidence="2 9" id="KW-0813">Transport</keyword>
<evidence type="ECO:0000256" key="6">
    <source>
        <dbReference type="ARBA" id="ARBA00022970"/>
    </source>
</evidence>
<reference evidence="10 11" key="1">
    <citation type="submission" date="2018-01" db="EMBL/GenBank/DDBJ databases">
        <title>Draft genome sequences of clinical isolates and type strains of oral Veillonella including Veillonella infantum sp., nov.</title>
        <authorList>
            <person name="Mashima I."/>
            <person name="Liao Y.-C."/>
            <person name="Sabharwal A."/>
            <person name="Haase E.M."/>
            <person name="Nakazawa F."/>
            <person name="Scannapieco F.A."/>
        </authorList>
    </citation>
    <scope>NUCLEOTIDE SEQUENCE [LARGE SCALE GENOMIC DNA]</scope>
    <source>
        <strain evidence="10 11">Y6</strain>
    </source>
</reference>
<gene>
    <name evidence="9" type="primary">sstT</name>
    <name evidence="10" type="ORF">VTHSUH11_00615</name>
</gene>
<protein>
    <recommendedName>
        <fullName evidence="9">Serine/threonine transporter SstT</fullName>
    </recommendedName>
    <alternativeName>
        <fullName evidence="9">Na(+)/serine-threonine symporter</fullName>
    </alternativeName>
</protein>
<evidence type="ECO:0000256" key="3">
    <source>
        <dbReference type="ARBA" id="ARBA00022475"/>
    </source>
</evidence>
<dbReference type="GO" id="GO:0005886">
    <property type="term" value="C:plasma membrane"/>
    <property type="evidence" value="ECO:0007669"/>
    <property type="project" value="UniProtKB-SubCell"/>
</dbReference>
<dbReference type="GO" id="GO:0005295">
    <property type="term" value="F:neutral L-amino acid:sodium symporter activity"/>
    <property type="evidence" value="ECO:0007669"/>
    <property type="project" value="TreeGrafter"/>
</dbReference>
<evidence type="ECO:0000256" key="5">
    <source>
        <dbReference type="ARBA" id="ARBA00022847"/>
    </source>
</evidence>
<name>A0A2S7ZSH4_9FIRM</name>
<evidence type="ECO:0000256" key="8">
    <source>
        <dbReference type="ARBA" id="ARBA00023136"/>
    </source>
</evidence>
<keyword evidence="7 9" id="KW-1133">Transmembrane helix</keyword>
<keyword evidence="5 9" id="KW-0769">Symport</keyword>
<evidence type="ECO:0000256" key="9">
    <source>
        <dbReference type="HAMAP-Rule" id="MF_01582"/>
    </source>
</evidence>
<dbReference type="STRING" id="1110546.GCA_001078375_00551"/>
<evidence type="ECO:0000256" key="7">
    <source>
        <dbReference type="ARBA" id="ARBA00022989"/>
    </source>
</evidence>
<evidence type="ECO:0000313" key="11">
    <source>
        <dbReference type="Proteomes" id="UP000238877"/>
    </source>
</evidence>
<dbReference type="InterPro" id="IPR001991">
    <property type="entry name" value="Na-dicarboxylate_symporter"/>
</dbReference>
<keyword evidence="6 9" id="KW-0029">Amino-acid transport</keyword>
<feature type="transmembrane region" description="Helical" evidence="9">
    <location>
        <begin position="12"/>
        <end position="32"/>
    </location>
</feature>
<evidence type="ECO:0000256" key="4">
    <source>
        <dbReference type="ARBA" id="ARBA00022692"/>
    </source>
</evidence>
<dbReference type="PRINTS" id="PR00173">
    <property type="entry name" value="EDTRNSPORT"/>
</dbReference>
<organism evidence="10 11">
    <name type="scientific">Veillonella tobetsuensis</name>
    <dbReference type="NCBI Taxonomy" id="1110546"/>
    <lineage>
        <taxon>Bacteria</taxon>
        <taxon>Bacillati</taxon>
        <taxon>Bacillota</taxon>
        <taxon>Negativicutes</taxon>
        <taxon>Veillonellales</taxon>
        <taxon>Veillonellaceae</taxon>
        <taxon>Veillonella</taxon>
    </lineage>
</organism>
<dbReference type="GO" id="GO:0015826">
    <property type="term" value="P:threonine transport"/>
    <property type="evidence" value="ECO:0007669"/>
    <property type="project" value="InterPro"/>
</dbReference>
<dbReference type="HAMAP" id="MF_01582">
    <property type="entry name" value="Ser_Thr_transp_SstT"/>
    <property type="match status" value="1"/>
</dbReference>
<dbReference type="FunFam" id="1.10.3860.10:FF:000003">
    <property type="entry name" value="Serine/threonine transporter sstT"/>
    <property type="match status" value="1"/>
</dbReference>
<dbReference type="InterPro" id="IPR036458">
    <property type="entry name" value="Na:dicarbo_symporter_sf"/>
</dbReference>
<dbReference type="Pfam" id="PF00375">
    <property type="entry name" value="SDF"/>
    <property type="match status" value="1"/>
</dbReference>
<dbReference type="EMBL" id="PPDF01000001">
    <property type="protein sequence ID" value="PQL26144.1"/>
    <property type="molecule type" value="Genomic_DNA"/>
</dbReference>
<dbReference type="GO" id="GO:0032329">
    <property type="term" value="P:serine transport"/>
    <property type="evidence" value="ECO:0007669"/>
    <property type="project" value="InterPro"/>
</dbReference>
<keyword evidence="3 9" id="KW-1003">Cell membrane</keyword>
<dbReference type="RefSeq" id="WP_059361643.1">
    <property type="nucleotide sequence ID" value="NZ_BBXI01000006.1"/>
</dbReference>
<dbReference type="SUPFAM" id="SSF118215">
    <property type="entry name" value="Proton glutamate symport protein"/>
    <property type="match status" value="1"/>
</dbReference>
<sequence>MNRFMKSINRVSLIQQILIGMIIGILTALYVPDLANELALLGILFVGALKGIAPVLVFFLVIAAISKHRSGQKTGMGSVITLYLLGTFLSAALAVIVSWFFPTTLHLVAGAADAAPPQGIAEVMKTLLKNVVDNPVKALMNANYIGILGWALIIGGALRHSPMNTKEVMESIAQAITTVVGWIIRFAPLGIMGLVADSIATNGIEALIGYFQLLVLLLGSMIFVALVINPILSFIYLRRNPYPLVFKCLRESAIYAFFTRSSAANIPVNLDLAKRLKLNPDMYSVSIPLGATINMGGAAITITIMTLAAANTLGIIVDVPTAILLSVIATIGACGASGVAGGSLLLIPLACSLFGISNDVAMQVVGVGFIIGVLQDSTETALNSSTDILFTASADYAKRGYNDNWD</sequence>
<comment type="function">
    <text evidence="9">Involved in the import of serine and threonine into the cell, with the concomitant import of sodium (symport system).</text>
</comment>
<dbReference type="OrthoDB" id="9768885at2"/>
<dbReference type="PANTHER" id="PTHR42865">
    <property type="entry name" value="PROTON/GLUTAMATE-ASPARTATE SYMPORTER"/>
    <property type="match status" value="1"/>
</dbReference>
<dbReference type="Gene3D" id="1.10.3860.10">
    <property type="entry name" value="Sodium:dicarboxylate symporter"/>
    <property type="match status" value="1"/>
</dbReference>